<evidence type="ECO:0000256" key="2">
    <source>
        <dbReference type="ARBA" id="ARBA00022964"/>
    </source>
</evidence>
<dbReference type="SUPFAM" id="SSF53474">
    <property type="entry name" value="alpha/beta-Hydrolases"/>
    <property type="match status" value="1"/>
</dbReference>
<dbReference type="PANTHER" id="PTHR10138">
    <property type="entry name" value="TRYPTOPHAN 2,3-DIOXYGENASE"/>
    <property type="match status" value="1"/>
</dbReference>
<gene>
    <name evidence="6" type="primary">kynA</name>
    <name evidence="8" type="ORF">C0Z16_26405</name>
</gene>
<dbReference type="InterPro" id="IPR037217">
    <property type="entry name" value="Trp/Indoleamine_2_3_dOase-like"/>
</dbReference>
<dbReference type="HAMAP" id="MF_01972">
    <property type="entry name" value="T23O"/>
    <property type="match status" value="1"/>
</dbReference>
<organism evidence="8 9">
    <name type="scientific">Paraburkholderia rhynchosiae</name>
    <dbReference type="NCBI Taxonomy" id="487049"/>
    <lineage>
        <taxon>Bacteria</taxon>
        <taxon>Pseudomonadati</taxon>
        <taxon>Pseudomonadota</taxon>
        <taxon>Betaproteobacteria</taxon>
        <taxon>Burkholderiales</taxon>
        <taxon>Burkholderiaceae</taxon>
        <taxon>Paraburkholderia</taxon>
    </lineage>
</organism>
<accession>A0ABX4V0I2</accession>
<dbReference type="InterPro" id="IPR013094">
    <property type="entry name" value="AB_hydrolase_3"/>
</dbReference>
<comment type="cofactor">
    <cofactor evidence="6">
        <name>heme</name>
        <dbReference type="ChEBI" id="CHEBI:30413"/>
    </cofactor>
    <text evidence="6">Binds 1 heme group per subunit.</text>
</comment>
<sequence>MSSGLGAIMCNELKPDDLDLAYSPRSVATNYREVIAEYGASSQRTLQHAKAMRVPYGESPDEYSIILEPPEVPYAPMLVFFHGGYWQELSADVSCFPADSLLSRGCAYAAVNYTLAPNATVPTIVAQCVKALVSLATFRPHARIVIAGSSAGAHLAAMLMSTDWHAHGLNDAPFSGAILISGIYDLRPLVTTYINNPLGLDLESAAAMSPQLLALRVAVPTVVCWGEHETLAFKQQSRDYAAAISQSGGQVSQYEVANRNHFDILFDLSSPTNQPGIDTLQLLERQIMNRPRKRVIPEVRNPVLELSLVKDVSTSTNESREETVKTTSGEPLIAFGGKSNPFIDYHRNDLLLSIQHMRSEGHDEMVFILMTQCKELTFKAIHYEAYNMQLRIKSDDVAGALALVPRIKRLFEYLVKTWDVLSTITTSGFNEFRDCLGVSSGQQSYMYRHVEFILGNKSVRLAQAHANNPDVYPQLEGSLNAPSLYDDVLALLHRRGISIPANALQRDWSETYTSNPEVEKAWLEVYSDPMPDNDLYMLGEGLIEIANLFSQYRWRHFTSVERILGFKPGTGGSAGVGWLKHVVEHRFFPELWAIRTVLGA</sequence>
<keyword evidence="6" id="KW-0479">Metal-binding</keyword>
<comment type="pathway">
    <text evidence="6">Amino-acid degradation; L-tryptophan degradation via kynurenine pathway; L-kynurenine from L-tryptophan: step 1/2.</text>
</comment>
<comment type="catalytic activity">
    <reaction evidence="6">
        <text>L-tryptophan + O2 = N-formyl-L-kynurenine</text>
        <dbReference type="Rhea" id="RHEA:24536"/>
        <dbReference type="ChEBI" id="CHEBI:15379"/>
        <dbReference type="ChEBI" id="CHEBI:57912"/>
        <dbReference type="ChEBI" id="CHEBI:58629"/>
        <dbReference type="EC" id="1.13.11.11"/>
    </reaction>
</comment>
<keyword evidence="4 6" id="KW-0408">Iron</keyword>
<evidence type="ECO:0000256" key="6">
    <source>
        <dbReference type="HAMAP-Rule" id="MF_01972"/>
    </source>
</evidence>
<comment type="similarity">
    <text evidence="6">Belongs to the tryptophan 2,3-dioxygenase family.</text>
</comment>
<feature type="binding site" description="axial binding residue" evidence="6">
    <location>
        <position position="556"/>
    </location>
    <ligand>
        <name>heme</name>
        <dbReference type="ChEBI" id="CHEBI:30413"/>
    </ligand>
    <ligandPart>
        <name>Fe</name>
        <dbReference type="ChEBI" id="CHEBI:18248"/>
    </ligandPart>
</feature>
<keyword evidence="1 6" id="KW-0349">Heme</keyword>
<dbReference type="Proteomes" id="UP000235659">
    <property type="component" value="Unassembled WGS sequence"/>
</dbReference>
<feature type="binding site" evidence="6">
    <location>
        <position position="433"/>
    </location>
    <ligand>
        <name>substrate</name>
    </ligand>
</feature>
<dbReference type="PANTHER" id="PTHR10138:SF0">
    <property type="entry name" value="TRYPTOPHAN 2,3-DIOXYGENASE"/>
    <property type="match status" value="1"/>
</dbReference>
<evidence type="ECO:0000256" key="4">
    <source>
        <dbReference type="ARBA" id="ARBA00023004"/>
    </source>
</evidence>
<feature type="binding site" evidence="6">
    <location>
        <position position="570"/>
    </location>
    <ligand>
        <name>substrate</name>
    </ligand>
</feature>
<evidence type="ECO:0000259" key="7">
    <source>
        <dbReference type="Pfam" id="PF07859"/>
    </source>
</evidence>
<feature type="domain" description="Alpha/beta hydrolase fold-3" evidence="7">
    <location>
        <begin position="78"/>
        <end position="261"/>
    </location>
</feature>
<dbReference type="Gene3D" id="1.20.58.480">
    <property type="match status" value="1"/>
</dbReference>
<dbReference type="EC" id="1.13.11.11" evidence="6"/>
<keyword evidence="9" id="KW-1185">Reference proteome</keyword>
<dbReference type="Gene3D" id="3.40.50.1820">
    <property type="entry name" value="alpha/beta hydrolase"/>
    <property type="match status" value="1"/>
</dbReference>
<dbReference type="Pfam" id="PF07859">
    <property type="entry name" value="Abhydrolase_3"/>
    <property type="match status" value="1"/>
</dbReference>
<comment type="caution">
    <text evidence="8">The sequence shown here is derived from an EMBL/GenBank/DDBJ whole genome shotgun (WGS) entry which is preliminary data.</text>
</comment>
<name>A0ABX4V0I2_9BURK</name>
<comment type="caution">
    <text evidence="6">Lacks conserved residue(s) required for the propagation of feature annotation.</text>
</comment>
<evidence type="ECO:0000256" key="3">
    <source>
        <dbReference type="ARBA" id="ARBA00023002"/>
    </source>
</evidence>
<reference evidence="8 9" key="1">
    <citation type="submission" date="2018-01" db="EMBL/GenBank/DDBJ databases">
        <title>Whole genome analyses suggest that Burkholderia sensu lato contains two further novel genera in the rhizoxinica-symbiotica group Mycetohabitans gen. nov., and Trinickia gen. nov.: implications for the evolution of diazotrophy and nodulation in the Burkholderiaceae.</title>
        <authorList>
            <person name="Estrada-de los Santos P."/>
            <person name="Palmer M."/>
            <person name="Chavez-Ramirez B."/>
            <person name="Beukes C."/>
            <person name="Steenkamp E.T."/>
            <person name="Hirsch A.M."/>
            <person name="Manyaka P."/>
            <person name="Maluk M."/>
            <person name="Lafos M."/>
            <person name="Crook M."/>
            <person name="Gross E."/>
            <person name="Simon M.F."/>
            <person name="Bueno dos Reis Junior F."/>
            <person name="Poole P.S."/>
            <person name="Venter S.N."/>
            <person name="James E.K."/>
        </authorList>
    </citation>
    <scope>NUCLEOTIDE SEQUENCE [LARGE SCALE GENOMIC DNA]</scope>
    <source>
        <strain evidence="8 9">WSM 3937</strain>
    </source>
</reference>
<protein>
    <recommendedName>
        <fullName evidence="6">Tryptophan 2,3-dioxygenase</fullName>
        <shortName evidence="6">TDO</shortName>
        <ecNumber evidence="6">1.13.11.11</ecNumber>
    </recommendedName>
    <alternativeName>
        <fullName evidence="6">Tryptamin 2,3-dioxygenase</fullName>
    </alternativeName>
    <alternativeName>
        <fullName evidence="6">Tryptophan oxygenase</fullName>
        <shortName evidence="6">TO</shortName>
        <shortName evidence="6">TRPO</shortName>
    </alternativeName>
    <alternativeName>
        <fullName evidence="6">Tryptophan pyrrolase</fullName>
    </alternativeName>
    <alternativeName>
        <fullName evidence="6">Tryptophanase</fullName>
    </alternativeName>
</protein>
<comment type="function">
    <text evidence="6">Heme-dependent dioxygenase that catalyzes the oxidative cleavage of the L-tryptophan (L-Trp) pyrrole ring and converts L-tryptophan to N-formyl-L-kynurenine. Catalyzes the oxidative cleavage of the indole moiety.</text>
</comment>
<evidence type="ECO:0000313" key="8">
    <source>
        <dbReference type="EMBL" id="PMS26808.1"/>
    </source>
</evidence>
<evidence type="ECO:0000313" key="9">
    <source>
        <dbReference type="Proteomes" id="UP000235659"/>
    </source>
</evidence>
<evidence type="ECO:0000256" key="1">
    <source>
        <dbReference type="ARBA" id="ARBA00022617"/>
    </source>
</evidence>
<keyword evidence="5 6" id="KW-0823">Tryptophan catabolism</keyword>
<keyword evidence="3 6" id="KW-0560">Oxidoreductase</keyword>
<dbReference type="SUPFAM" id="SSF140959">
    <property type="entry name" value="Indolic compounds 2,3-dioxygenase-like"/>
    <property type="match status" value="1"/>
</dbReference>
<proteinExistence type="inferred from homology"/>
<dbReference type="Pfam" id="PF03301">
    <property type="entry name" value="Trp_dioxygenase"/>
    <property type="match status" value="1"/>
</dbReference>
<dbReference type="EMBL" id="PNXY01000023">
    <property type="protein sequence ID" value="PMS26808.1"/>
    <property type="molecule type" value="Genomic_DNA"/>
</dbReference>
<keyword evidence="2 6" id="KW-0223">Dioxygenase</keyword>
<dbReference type="InterPro" id="IPR004981">
    <property type="entry name" value="Trp_2_3_dOase"/>
</dbReference>
<dbReference type="InterPro" id="IPR029058">
    <property type="entry name" value="AB_hydrolase_fold"/>
</dbReference>
<comment type="subunit">
    <text evidence="6">Homotetramer.</text>
</comment>
<evidence type="ECO:0000256" key="5">
    <source>
        <dbReference type="ARBA" id="ARBA00023079"/>
    </source>
</evidence>